<comment type="caution">
    <text evidence="5">The sequence shown here is derived from an EMBL/GenBank/DDBJ whole genome shotgun (WGS) entry which is preliminary data.</text>
</comment>
<accession>A0A1X1YJ98</accession>
<dbReference type="RefSeq" id="WP_045385095.1">
    <property type="nucleotide sequence ID" value="NZ_BBKA01000153.1"/>
</dbReference>
<comment type="similarity">
    <text evidence="2">Belongs to the EspG family.</text>
</comment>
<dbReference type="InterPro" id="IPR025734">
    <property type="entry name" value="EspG"/>
</dbReference>
<dbReference type="GO" id="GO:0005737">
    <property type="term" value="C:cytoplasm"/>
    <property type="evidence" value="ECO:0007669"/>
    <property type="project" value="UniProtKB-SubCell"/>
</dbReference>
<keyword evidence="3" id="KW-0963">Cytoplasm</keyword>
<proteinExistence type="inferred from homology"/>
<keyword evidence="6" id="KW-1185">Reference proteome</keyword>
<evidence type="ECO:0000256" key="3">
    <source>
        <dbReference type="ARBA" id="ARBA00022490"/>
    </source>
</evidence>
<protein>
    <recommendedName>
        <fullName evidence="7">Secretion protein EspG</fullName>
    </recommendedName>
</protein>
<comment type="subcellular location">
    <subcellularLocation>
        <location evidence="1">Cytoplasm</location>
    </subcellularLocation>
</comment>
<dbReference type="EMBL" id="LQPE01000010">
    <property type="protein sequence ID" value="ORW11100.1"/>
    <property type="molecule type" value="Genomic_DNA"/>
</dbReference>
<dbReference type="Pfam" id="PF14011">
    <property type="entry name" value="ESX-1_EspG"/>
    <property type="match status" value="1"/>
</dbReference>
<reference evidence="5 6" key="1">
    <citation type="submission" date="2016-01" db="EMBL/GenBank/DDBJ databases">
        <title>The new phylogeny of the genus Mycobacterium.</title>
        <authorList>
            <person name="Tarcisio F."/>
            <person name="Conor M."/>
            <person name="Antonella G."/>
            <person name="Elisabetta G."/>
            <person name="Giulia F.S."/>
            <person name="Sara T."/>
            <person name="Anna F."/>
            <person name="Clotilde B."/>
            <person name="Roberto B."/>
            <person name="Veronica D.S."/>
            <person name="Fabio R."/>
            <person name="Monica P."/>
            <person name="Olivier J."/>
            <person name="Enrico T."/>
            <person name="Nicola S."/>
        </authorList>
    </citation>
    <scope>NUCLEOTIDE SEQUENCE [LARGE SCALE GENOMIC DNA]</scope>
    <source>
        <strain evidence="5 6">DSM 45166</strain>
    </source>
</reference>
<name>A0A1X1YJ98_9MYCO</name>
<evidence type="ECO:0000313" key="6">
    <source>
        <dbReference type="Proteomes" id="UP000193487"/>
    </source>
</evidence>
<dbReference type="OrthoDB" id="3681944at2"/>
<sequence>MTADEHYYGFEISVDEAAYLIDHIDLGGPLPDVLALYTPITSPELGPRWNTLQHERLTERGILTPTGALPEVANLLRDLARADETLAVRITPLNIPDTMLRIAIGRHDNRFVYAARTRDLVLAQPVPAADWPDAATKVLDTQLGTAPPAPLSAPVQLSADDVNQLATHPPQTITDLLIDYGIPEHDAQILNTASHPEVATELTAARRHNGTTRRGKTAVTVLDTPQGRIIAWPHTGPDQRVWITYAEGAPHRLATGVQMLFEQLTEHAL</sequence>
<dbReference type="Proteomes" id="UP000193487">
    <property type="component" value="Unassembled WGS sequence"/>
</dbReference>
<evidence type="ECO:0000313" key="5">
    <source>
        <dbReference type="EMBL" id="ORW11100.1"/>
    </source>
</evidence>
<evidence type="ECO:0008006" key="7">
    <source>
        <dbReference type="Google" id="ProtNLM"/>
    </source>
</evidence>
<dbReference type="AlphaFoldDB" id="A0A1X1YJ98"/>
<evidence type="ECO:0000256" key="4">
    <source>
        <dbReference type="ARBA" id="ARBA00023186"/>
    </source>
</evidence>
<gene>
    <name evidence="5" type="ORF">AWC14_19510</name>
</gene>
<keyword evidence="4" id="KW-0143">Chaperone</keyword>
<organism evidence="5 6">
    <name type="scientific">Mycobacterium kyorinense</name>
    <dbReference type="NCBI Taxonomy" id="487514"/>
    <lineage>
        <taxon>Bacteria</taxon>
        <taxon>Bacillati</taxon>
        <taxon>Actinomycetota</taxon>
        <taxon>Actinomycetes</taxon>
        <taxon>Mycobacteriales</taxon>
        <taxon>Mycobacteriaceae</taxon>
        <taxon>Mycobacterium</taxon>
    </lineage>
</organism>
<evidence type="ECO:0000256" key="1">
    <source>
        <dbReference type="ARBA" id="ARBA00004496"/>
    </source>
</evidence>
<evidence type="ECO:0000256" key="2">
    <source>
        <dbReference type="ARBA" id="ARBA00006411"/>
    </source>
</evidence>